<accession>A0AAE0VQA2</accession>
<name>A0AAE0VQA2_9BIVA</name>
<protein>
    <submittedName>
        <fullName evidence="1">Uncharacterized protein</fullName>
    </submittedName>
</protein>
<proteinExistence type="predicted"/>
<comment type="caution">
    <text evidence="1">The sequence shown here is derived from an EMBL/GenBank/DDBJ whole genome shotgun (WGS) entry which is preliminary data.</text>
</comment>
<evidence type="ECO:0000313" key="1">
    <source>
        <dbReference type="EMBL" id="KAK3585060.1"/>
    </source>
</evidence>
<keyword evidence="2" id="KW-1185">Reference proteome</keyword>
<sequence length="181" mass="20050">MSKGGYQNILVITDHFTSYAQAIPTRNQTARTTAEAMLDGFIARCVYVVRSEDSKGPKGTLHRNLLLPIGSLPVQSEHNNRKQEKHAFKYATSKAINSPNNNFRDIDSDKYEKYSILPYLPSDNEMIGVSGSSETANTRDMSVMNSVVDDVALENSITVSSSKSLIVNDEIIQTMMMVIPV</sequence>
<dbReference type="EMBL" id="JAEAOA010000324">
    <property type="protein sequence ID" value="KAK3585060.1"/>
    <property type="molecule type" value="Genomic_DNA"/>
</dbReference>
<reference evidence="1" key="2">
    <citation type="journal article" date="2021" name="Genome Biol. Evol.">
        <title>Developing a high-quality reference genome for a parasitic bivalve with doubly uniparental inheritance (Bivalvia: Unionida).</title>
        <authorList>
            <person name="Smith C.H."/>
        </authorList>
    </citation>
    <scope>NUCLEOTIDE SEQUENCE</scope>
    <source>
        <strain evidence="1">CHS0354</strain>
        <tissue evidence="1">Mantle</tissue>
    </source>
</reference>
<organism evidence="1 2">
    <name type="scientific">Potamilus streckersoni</name>
    <dbReference type="NCBI Taxonomy" id="2493646"/>
    <lineage>
        <taxon>Eukaryota</taxon>
        <taxon>Metazoa</taxon>
        <taxon>Spiralia</taxon>
        <taxon>Lophotrochozoa</taxon>
        <taxon>Mollusca</taxon>
        <taxon>Bivalvia</taxon>
        <taxon>Autobranchia</taxon>
        <taxon>Heteroconchia</taxon>
        <taxon>Palaeoheterodonta</taxon>
        <taxon>Unionida</taxon>
        <taxon>Unionoidea</taxon>
        <taxon>Unionidae</taxon>
        <taxon>Ambleminae</taxon>
        <taxon>Lampsilini</taxon>
        <taxon>Potamilus</taxon>
    </lineage>
</organism>
<reference evidence="1" key="1">
    <citation type="journal article" date="2021" name="Genome Biol. Evol.">
        <title>A High-Quality Reference Genome for a Parasitic Bivalve with Doubly Uniparental Inheritance (Bivalvia: Unionida).</title>
        <authorList>
            <person name="Smith C.H."/>
        </authorList>
    </citation>
    <scope>NUCLEOTIDE SEQUENCE</scope>
    <source>
        <strain evidence="1">CHS0354</strain>
    </source>
</reference>
<reference evidence="1" key="3">
    <citation type="submission" date="2023-05" db="EMBL/GenBank/DDBJ databases">
        <authorList>
            <person name="Smith C.H."/>
        </authorList>
    </citation>
    <scope>NUCLEOTIDE SEQUENCE</scope>
    <source>
        <strain evidence="1">CHS0354</strain>
        <tissue evidence="1">Mantle</tissue>
    </source>
</reference>
<dbReference type="Proteomes" id="UP001195483">
    <property type="component" value="Unassembled WGS sequence"/>
</dbReference>
<evidence type="ECO:0000313" key="2">
    <source>
        <dbReference type="Proteomes" id="UP001195483"/>
    </source>
</evidence>
<dbReference type="AlphaFoldDB" id="A0AAE0VQA2"/>
<gene>
    <name evidence="1" type="ORF">CHS0354_004243</name>
</gene>